<dbReference type="OrthoDB" id="4738875at2759"/>
<keyword evidence="2" id="KW-0012">Acyltransferase</keyword>
<dbReference type="PANTHER" id="PTHR42791:SF2">
    <property type="entry name" value="N-ACETYLTRANSFERASE DOMAIN-CONTAINING PROTEIN"/>
    <property type="match status" value="1"/>
</dbReference>
<comment type="caution">
    <text evidence="2">The sequence shown here is derived from an EMBL/GenBank/DDBJ whole genome shotgun (WGS) entry which is preliminary data.</text>
</comment>
<dbReference type="InterPro" id="IPR052523">
    <property type="entry name" value="Trichothecene_AcTrans"/>
</dbReference>
<dbReference type="Gene3D" id="3.40.630.30">
    <property type="match status" value="1"/>
</dbReference>
<dbReference type="SUPFAM" id="SSF55729">
    <property type="entry name" value="Acyl-CoA N-acyltransferases (Nat)"/>
    <property type="match status" value="1"/>
</dbReference>
<keyword evidence="2" id="KW-0808">Transferase</keyword>
<evidence type="ECO:0000313" key="2">
    <source>
        <dbReference type="EMBL" id="KAF4589134.1"/>
    </source>
</evidence>
<protein>
    <submittedName>
        <fullName evidence="2">Acyl-CoA N-acyltransferase</fullName>
    </submittedName>
</protein>
<accession>A0A8H4Q7U0</accession>
<dbReference type="InterPro" id="IPR016181">
    <property type="entry name" value="Acyl_CoA_acyltransferase"/>
</dbReference>
<dbReference type="PROSITE" id="PS51186">
    <property type="entry name" value="GNAT"/>
    <property type="match status" value="1"/>
</dbReference>
<keyword evidence="3" id="KW-1185">Reference proteome</keyword>
<dbReference type="EMBL" id="JAACLJ010000003">
    <property type="protein sequence ID" value="KAF4589134.1"/>
    <property type="molecule type" value="Genomic_DNA"/>
</dbReference>
<dbReference type="PANTHER" id="PTHR42791">
    <property type="entry name" value="GNAT FAMILY ACETYLTRANSFERASE"/>
    <property type="match status" value="1"/>
</dbReference>
<dbReference type="Pfam" id="PF00583">
    <property type="entry name" value="Acetyltransf_1"/>
    <property type="match status" value="1"/>
</dbReference>
<reference evidence="2 3" key="1">
    <citation type="journal article" date="2020" name="G3 (Bethesda)">
        <title>Genetic Underpinnings of Host Manipulation by Ophiocordyceps as Revealed by Comparative Transcriptomics.</title>
        <authorList>
            <person name="Will I."/>
            <person name="Das B."/>
            <person name="Trinh T."/>
            <person name="Brachmann A."/>
            <person name="Ohm R.A."/>
            <person name="de Bekker C."/>
        </authorList>
    </citation>
    <scope>NUCLEOTIDE SEQUENCE [LARGE SCALE GENOMIC DNA]</scope>
    <source>
        <strain evidence="2 3">EC05</strain>
    </source>
</reference>
<evidence type="ECO:0000313" key="3">
    <source>
        <dbReference type="Proteomes" id="UP000562929"/>
    </source>
</evidence>
<gene>
    <name evidence="2" type="ORF">GQ602_003023</name>
</gene>
<proteinExistence type="predicted"/>
<dbReference type="Proteomes" id="UP000562929">
    <property type="component" value="Unassembled WGS sequence"/>
</dbReference>
<name>A0A8H4Q7U0_9HYPO</name>
<organism evidence="2 3">
    <name type="scientific">Ophiocordyceps camponoti-floridani</name>
    <dbReference type="NCBI Taxonomy" id="2030778"/>
    <lineage>
        <taxon>Eukaryota</taxon>
        <taxon>Fungi</taxon>
        <taxon>Dikarya</taxon>
        <taxon>Ascomycota</taxon>
        <taxon>Pezizomycotina</taxon>
        <taxon>Sordariomycetes</taxon>
        <taxon>Hypocreomycetidae</taxon>
        <taxon>Hypocreales</taxon>
        <taxon>Ophiocordycipitaceae</taxon>
        <taxon>Ophiocordyceps</taxon>
    </lineage>
</organism>
<dbReference type="CDD" id="cd04301">
    <property type="entry name" value="NAT_SF"/>
    <property type="match status" value="1"/>
</dbReference>
<evidence type="ECO:0000259" key="1">
    <source>
        <dbReference type="PROSITE" id="PS51186"/>
    </source>
</evidence>
<sequence length="199" mass="21517">MNNSNEIIIRPATAIDVPVVASLVCAALADEDPWRSLRPPQEEVERLLLGALSDSQLIVMVLRDEGGAIVSAAVWDTSREKTTNPPSYTTSLSERVVSLVSPSDADAAHLSLSLLATRPDCQRRGYAKALASWGVDRARKQGVPIRVRAAARAYVLFSGMGFVDVGVVPLAVEGCVKTLLLEPKPRRRSRVAGLLSKYR</sequence>
<feature type="domain" description="N-acetyltransferase" evidence="1">
    <location>
        <begin position="7"/>
        <end position="182"/>
    </location>
</feature>
<dbReference type="InterPro" id="IPR000182">
    <property type="entry name" value="GNAT_dom"/>
</dbReference>
<dbReference type="AlphaFoldDB" id="A0A8H4Q7U0"/>
<dbReference type="GO" id="GO:0016747">
    <property type="term" value="F:acyltransferase activity, transferring groups other than amino-acyl groups"/>
    <property type="evidence" value="ECO:0007669"/>
    <property type="project" value="InterPro"/>
</dbReference>